<gene>
    <name evidence="4" type="ORF">TsocGM_19725</name>
</gene>
<accession>A0A432MFD1</accession>
<proteinExistence type="inferred from homology"/>
<sequence length="211" mass="22775">MTRLGLISDVHGDPVGLELAWSHLMVMGADLIVCAGDLVGYGPFPDRVLAFVTDRRIPSIRGNHDRWALERGPGEPDEFGGGTPAPETLEDLRALEPSLVLEREGKVVVVVHGSPRGDMEFITPRSHPPRILDALLATLGADVLVHGHTHRPMWYRSASGGLVVNPGSIVSVPVVESSRSFAMLDLKAMAVTFHDVESGRLLEVSPWPGSE</sequence>
<comment type="similarity">
    <text evidence="1 2">Belongs to the metallophosphoesterase superfamily. YfcE family.</text>
</comment>
<dbReference type="SUPFAM" id="SSF56300">
    <property type="entry name" value="Metallo-dependent phosphatases"/>
    <property type="match status" value="1"/>
</dbReference>
<evidence type="ECO:0000256" key="1">
    <source>
        <dbReference type="ARBA" id="ARBA00008950"/>
    </source>
</evidence>
<dbReference type="Proteomes" id="UP000280296">
    <property type="component" value="Unassembled WGS sequence"/>
</dbReference>
<dbReference type="Pfam" id="PF12850">
    <property type="entry name" value="Metallophos_2"/>
    <property type="match status" value="1"/>
</dbReference>
<dbReference type="OrthoDB" id="9800565at2"/>
<dbReference type="InterPro" id="IPR050126">
    <property type="entry name" value="Ap4A_hydrolase"/>
</dbReference>
<dbReference type="GO" id="GO:0046872">
    <property type="term" value="F:metal ion binding"/>
    <property type="evidence" value="ECO:0007669"/>
    <property type="project" value="UniProtKB-KW"/>
</dbReference>
<dbReference type="InterPro" id="IPR029052">
    <property type="entry name" value="Metallo-depent_PP-like"/>
</dbReference>
<keyword evidence="5" id="KW-1185">Reference proteome</keyword>
<keyword evidence="2" id="KW-0479">Metal-binding</keyword>
<organism evidence="4 5">
    <name type="scientific">Tautonia sociabilis</name>
    <dbReference type="NCBI Taxonomy" id="2080755"/>
    <lineage>
        <taxon>Bacteria</taxon>
        <taxon>Pseudomonadati</taxon>
        <taxon>Planctomycetota</taxon>
        <taxon>Planctomycetia</taxon>
        <taxon>Isosphaerales</taxon>
        <taxon>Isosphaeraceae</taxon>
        <taxon>Tautonia</taxon>
    </lineage>
</organism>
<dbReference type="InterPro" id="IPR000979">
    <property type="entry name" value="Phosphodiesterase_MJ0936/Vps29"/>
</dbReference>
<dbReference type="EMBL" id="RYZH01000045">
    <property type="protein sequence ID" value="RUL84915.1"/>
    <property type="molecule type" value="Genomic_DNA"/>
</dbReference>
<reference evidence="4 5" key="1">
    <citation type="submission" date="2018-12" db="EMBL/GenBank/DDBJ databases">
        <authorList>
            <person name="Toschakov S.V."/>
        </authorList>
    </citation>
    <scope>NUCLEOTIDE SEQUENCE [LARGE SCALE GENOMIC DNA]</scope>
    <source>
        <strain evidence="4 5">GM2012</strain>
    </source>
</reference>
<dbReference type="EC" id="3.1.4.-" evidence="2"/>
<feature type="domain" description="Calcineurin-like phosphoesterase" evidence="3">
    <location>
        <begin position="3"/>
        <end position="187"/>
    </location>
</feature>
<dbReference type="NCBIfam" id="TIGR00040">
    <property type="entry name" value="yfcE"/>
    <property type="match status" value="1"/>
</dbReference>
<dbReference type="GO" id="GO:0016791">
    <property type="term" value="F:phosphatase activity"/>
    <property type="evidence" value="ECO:0007669"/>
    <property type="project" value="TreeGrafter"/>
</dbReference>
<name>A0A432MFD1_9BACT</name>
<dbReference type="Gene3D" id="3.60.21.10">
    <property type="match status" value="1"/>
</dbReference>
<reference evidence="4 5" key="2">
    <citation type="submission" date="2019-01" db="EMBL/GenBank/DDBJ databases">
        <title>Tautonia sociabilis, a novel thermotolerant planctomycete of Isosphaeraceae family, isolated from a 4000 m deep subterranean habitat.</title>
        <authorList>
            <person name="Kovaleva O.L."/>
            <person name="Elcheninov A.G."/>
            <person name="Van Heerden E."/>
            <person name="Toshchakov S.V."/>
            <person name="Novikov A."/>
            <person name="Bonch-Osmolovskaya E.A."/>
            <person name="Kublanov I.V."/>
        </authorList>
    </citation>
    <scope>NUCLEOTIDE SEQUENCE [LARGE SCALE GENOMIC DNA]</scope>
    <source>
        <strain evidence="4 5">GM2012</strain>
    </source>
</reference>
<dbReference type="PIRSF" id="PIRSF000883">
    <property type="entry name" value="Pesterase_MJ0912"/>
    <property type="match status" value="1"/>
</dbReference>
<dbReference type="PANTHER" id="PTHR42850">
    <property type="entry name" value="METALLOPHOSPHOESTERASE"/>
    <property type="match status" value="1"/>
</dbReference>
<comment type="cofactor">
    <cofactor evidence="2">
        <name>a divalent metal cation</name>
        <dbReference type="ChEBI" id="CHEBI:60240"/>
    </cofactor>
</comment>
<evidence type="ECO:0000313" key="4">
    <source>
        <dbReference type="EMBL" id="RUL84915.1"/>
    </source>
</evidence>
<dbReference type="AlphaFoldDB" id="A0A432MFD1"/>
<dbReference type="InterPro" id="IPR024654">
    <property type="entry name" value="Calcineurin-like_PHP_lpxH"/>
</dbReference>
<evidence type="ECO:0000259" key="3">
    <source>
        <dbReference type="Pfam" id="PF12850"/>
    </source>
</evidence>
<comment type="caution">
    <text evidence="4">The sequence shown here is derived from an EMBL/GenBank/DDBJ whole genome shotgun (WGS) entry which is preliminary data.</text>
</comment>
<dbReference type="InterPro" id="IPR011152">
    <property type="entry name" value="Pesterase_MJ0912"/>
</dbReference>
<protein>
    <recommendedName>
        <fullName evidence="2">Phosphoesterase</fullName>
        <ecNumber evidence="2">3.1.4.-</ecNumber>
    </recommendedName>
</protein>
<dbReference type="GO" id="GO:0005737">
    <property type="term" value="C:cytoplasm"/>
    <property type="evidence" value="ECO:0007669"/>
    <property type="project" value="TreeGrafter"/>
</dbReference>
<evidence type="ECO:0000313" key="5">
    <source>
        <dbReference type="Proteomes" id="UP000280296"/>
    </source>
</evidence>
<dbReference type="PANTHER" id="PTHR42850:SF2">
    <property type="entry name" value="BLL5683 PROTEIN"/>
    <property type="match status" value="1"/>
</dbReference>
<evidence type="ECO:0000256" key="2">
    <source>
        <dbReference type="RuleBase" id="RU362039"/>
    </source>
</evidence>